<name>A0AA39ICC6_9BILA</name>
<reference evidence="1" key="1">
    <citation type="submission" date="2023-06" db="EMBL/GenBank/DDBJ databases">
        <title>Genomic analysis of the entomopathogenic nematode Steinernema hermaphroditum.</title>
        <authorList>
            <person name="Schwarz E.M."/>
            <person name="Heppert J.K."/>
            <person name="Baniya A."/>
            <person name="Schwartz H.T."/>
            <person name="Tan C.-H."/>
            <person name="Antoshechkin I."/>
            <person name="Sternberg P.W."/>
            <person name="Goodrich-Blair H."/>
            <person name="Dillman A.R."/>
        </authorList>
    </citation>
    <scope>NUCLEOTIDE SEQUENCE</scope>
    <source>
        <strain evidence="1">PS9179</strain>
        <tissue evidence="1">Whole animal</tissue>
    </source>
</reference>
<proteinExistence type="predicted"/>
<organism evidence="1 2">
    <name type="scientific">Steinernema hermaphroditum</name>
    <dbReference type="NCBI Taxonomy" id="289476"/>
    <lineage>
        <taxon>Eukaryota</taxon>
        <taxon>Metazoa</taxon>
        <taxon>Ecdysozoa</taxon>
        <taxon>Nematoda</taxon>
        <taxon>Chromadorea</taxon>
        <taxon>Rhabditida</taxon>
        <taxon>Tylenchina</taxon>
        <taxon>Panagrolaimomorpha</taxon>
        <taxon>Strongyloidoidea</taxon>
        <taxon>Steinernematidae</taxon>
        <taxon>Steinernema</taxon>
    </lineage>
</organism>
<dbReference type="AlphaFoldDB" id="A0AA39ICC6"/>
<comment type="caution">
    <text evidence="1">The sequence shown here is derived from an EMBL/GenBank/DDBJ whole genome shotgun (WGS) entry which is preliminary data.</text>
</comment>
<accession>A0AA39ICC6</accession>
<protein>
    <submittedName>
        <fullName evidence="1">Uncharacterized protein</fullName>
    </submittedName>
</protein>
<dbReference type="EMBL" id="JAUCMV010000002">
    <property type="protein sequence ID" value="KAK0421050.1"/>
    <property type="molecule type" value="Genomic_DNA"/>
</dbReference>
<sequence>MSLKSVVFLRFHAATKGEDCVDGPRFVYRTRQGGIAAPISKLSNPDNDPNVMIPQDSEIYELDSGNMGCIPMTSQCMYVWTLLKVIEANSRRDKRGFAGVLHPKVWSELPGNTTRITDEVENVVEKYLLKPKATHRTDRFDYKATVFPRADEDSGLFVAYFVESFLNAPTWIAQCGVQYLFDMNNFMRRVAHHLEPFKDQTIGKIVSGHNELNYIDFPKHMLFIAGEPRRLQQRQICWHCSNFGEHDRIDNMSHYQEFHDRYFV</sequence>
<keyword evidence="2" id="KW-1185">Reference proteome</keyword>
<evidence type="ECO:0000313" key="2">
    <source>
        <dbReference type="Proteomes" id="UP001175271"/>
    </source>
</evidence>
<evidence type="ECO:0000313" key="1">
    <source>
        <dbReference type="EMBL" id="KAK0421050.1"/>
    </source>
</evidence>
<gene>
    <name evidence="1" type="ORF">QR680_015041</name>
</gene>
<dbReference type="Proteomes" id="UP001175271">
    <property type="component" value="Unassembled WGS sequence"/>
</dbReference>